<gene>
    <name evidence="3" type="ORF">KY084_01830</name>
</gene>
<evidence type="ECO:0000313" key="4">
    <source>
        <dbReference type="Proteomes" id="UP001197214"/>
    </source>
</evidence>
<keyword evidence="4" id="KW-1185">Reference proteome</keyword>
<evidence type="ECO:0000313" key="3">
    <source>
        <dbReference type="EMBL" id="MBW4329614.1"/>
    </source>
</evidence>
<feature type="signal peptide" evidence="2">
    <location>
        <begin position="1"/>
        <end position="20"/>
    </location>
</feature>
<protein>
    <submittedName>
        <fullName evidence="3">Uncharacterized protein</fullName>
    </submittedName>
</protein>
<feature type="compositionally biased region" description="Pro residues" evidence="1">
    <location>
        <begin position="43"/>
        <end position="73"/>
    </location>
</feature>
<name>A0ABS6XI77_9SPHN</name>
<organism evidence="3 4">
    <name type="scientific">Stakelama flava</name>
    <dbReference type="NCBI Taxonomy" id="2860338"/>
    <lineage>
        <taxon>Bacteria</taxon>
        <taxon>Pseudomonadati</taxon>
        <taxon>Pseudomonadota</taxon>
        <taxon>Alphaproteobacteria</taxon>
        <taxon>Sphingomonadales</taxon>
        <taxon>Sphingomonadaceae</taxon>
        <taxon>Stakelama</taxon>
    </lineage>
</organism>
<accession>A0ABS6XI77</accession>
<dbReference type="EMBL" id="JAHWZX010000001">
    <property type="protein sequence ID" value="MBW4329614.1"/>
    <property type="molecule type" value="Genomic_DNA"/>
</dbReference>
<comment type="caution">
    <text evidence="3">The sequence shown here is derived from an EMBL/GenBank/DDBJ whole genome shotgun (WGS) entry which is preliminary data.</text>
</comment>
<keyword evidence="2" id="KW-0732">Signal</keyword>
<dbReference type="Proteomes" id="UP001197214">
    <property type="component" value="Unassembled WGS sequence"/>
</dbReference>
<evidence type="ECO:0000256" key="2">
    <source>
        <dbReference type="SAM" id="SignalP"/>
    </source>
</evidence>
<proteinExistence type="predicted"/>
<feature type="region of interest" description="Disordered" evidence="1">
    <location>
        <begin position="28"/>
        <end position="100"/>
    </location>
</feature>
<feature type="chain" id="PRO_5046859033" evidence="2">
    <location>
        <begin position="21"/>
        <end position="609"/>
    </location>
</feature>
<sequence>MTISRTSTALCALAAVLAVAGMPAIGQDKPESLLPPGFGDAPTPSPTPRPRPAQPAAPTPAPAPTAAPQPAPGRAPGDLLPPGEGVQPEPTPSATPTPISADELLKYELPAYARRPLSRAGFLSARNGGLPATAYGGNDGRYIEALMRRIDTPLASRWLSIGLRRTLASQTAVPSNVNGADFAAERAWLLVRMGEAFAARAVVQSVDTDNYTPKLYQVAMQAHLAMADPAGLCPLVGTAQTVSDEPSWKLAAAMCAGLAGKPDEAGKMIDSLRRRGGNNIDILLAEKVLGEGAQGRRAVTIEWDGVDRLTAWRYGLATATGADVPDRLLRDAQPQVRFWRVQAPMVSPADRLPYIDEAAARGVLSSASLVDLYGQIDEEGEASTADRAVAHDLREAYSAATVDDRLTALQRLWDGPEGPLGRYARLVLTARASAGIPASGPNAAKADRLIASMLSAGLDEAAMRWMPNVARGSNAWAMLALADPSPSRMFNDSDVDAYRVRGAEGDSRKAQMLVAGLAGLGRLSDGDARSSAQAVGLALQPQNRWAEAIDAAGQRGDPGMVMVLAGIGMQTPYWQGVPPEALFHIVAAMRASGLDGYARMIAAEAIARL</sequence>
<reference evidence="3 4" key="1">
    <citation type="submission" date="2021-07" db="EMBL/GenBank/DDBJ databases">
        <title>Stakelama flava sp. nov., a novel endophytic bacterium isolated from branch of Kandelia candel.</title>
        <authorList>
            <person name="Tuo L."/>
        </authorList>
    </citation>
    <scope>NUCLEOTIDE SEQUENCE [LARGE SCALE GENOMIC DNA]</scope>
    <source>
        <strain evidence="3 4">CBK3Z-3</strain>
    </source>
</reference>
<evidence type="ECO:0000256" key="1">
    <source>
        <dbReference type="SAM" id="MobiDB-lite"/>
    </source>
</evidence>